<evidence type="ECO:0000313" key="1">
    <source>
        <dbReference type="EMBL" id="WTP54136.1"/>
    </source>
</evidence>
<sequence>MTIIVHRIRLHDGVAPDRFETWVREVDYATCPELPSVLSFSVQRVTGPAVDGHDGAGTVADTGAEPLAYVEIIEVSGLADFEQDMQSPPFRKLVSDFDQMAEVVSETVGERIGEGYRA</sequence>
<dbReference type="Proteomes" id="UP001432166">
    <property type="component" value="Chromosome"/>
</dbReference>
<protein>
    <submittedName>
        <fullName evidence="1">RedY protein</fullName>
    </submittedName>
</protein>
<dbReference type="RefSeq" id="WP_328939594.1">
    <property type="nucleotide sequence ID" value="NZ_CP108133.1"/>
</dbReference>
<proteinExistence type="predicted"/>
<accession>A0ABZ1JU22</accession>
<gene>
    <name evidence="1" type="ORF">OG288_40945</name>
</gene>
<name>A0ABZ1JU22_9ACTN</name>
<dbReference type="Pfam" id="PF11639">
    <property type="entry name" value="HapK"/>
    <property type="match status" value="1"/>
</dbReference>
<keyword evidence="2" id="KW-1185">Reference proteome</keyword>
<reference evidence="1" key="1">
    <citation type="submission" date="2022-10" db="EMBL/GenBank/DDBJ databases">
        <title>The complete genomes of actinobacterial strains from the NBC collection.</title>
        <authorList>
            <person name="Joergensen T.S."/>
            <person name="Alvarez Arevalo M."/>
            <person name="Sterndorff E.B."/>
            <person name="Faurdal D."/>
            <person name="Vuksanovic O."/>
            <person name="Mourched A.-S."/>
            <person name="Charusanti P."/>
            <person name="Shaw S."/>
            <person name="Blin K."/>
            <person name="Weber T."/>
        </authorList>
    </citation>
    <scope>NUCLEOTIDE SEQUENCE</scope>
    <source>
        <strain evidence="1">NBC_00189</strain>
    </source>
</reference>
<evidence type="ECO:0000313" key="2">
    <source>
        <dbReference type="Proteomes" id="UP001432166"/>
    </source>
</evidence>
<organism evidence="1 2">
    <name type="scientific">Streptomyces tauricus</name>
    <dbReference type="NCBI Taxonomy" id="68274"/>
    <lineage>
        <taxon>Bacteria</taxon>
        <taxon>Bacillati</taxon>
        <taxon>Actinomycetota</taxon>
        <taxon>Actinomycetes</taxon>
        <taxon>Kitasatosporales</taxon>
        <taxon>Streptomycetaceae</taxon>
        <taxon>Streptomyces</taxon>
        <taxon>Streptomyces aurantiacus group</taxon>
    </lineage>
</organism>
<dbReference type="EMBL" id="CP108133">
    <property type="protein sequence ID" value="WTP54136.1"/>
    <property type="molecule type" value="Genomic_DNA"/>
</dbReference>
<dbReference type="Gene3D" id="3.30.70.100">
    <property type="match status" value="1"/>
</dbReference>
<dbReference type="InterPro" id="IPR021667">
    <property type="entry name" value="HapK"/>
</dbReference>